<feature type="compositionally biased region" description="Low complexity" evidence="1">
    <location>
        <begin position="34"/>
        <end position="45"/>
    </location>
</feature>
<proteinExistence type="predicted"/>
<evidence type="ECO:0000313" key="2">
    <source>
        <dbReference type="EnsemblPlants" id="Zm00001eb407220_P001"/>
    </source>
</evidence>
<evidence type="ECO:0000313" key="3">
    <source>
        <dbReference type="Proteomes" id="UP000007305"/>
    </source>
</evidence>
<evidence type="ECO:0000256" key="1">
    <source>
        <dbReference type="SAM" id="MobiDB-lite"/>
    </source>
</evidence>
<organism evidence="2 3">
    <name type="scientific">Zea mays</name>
    <name type="common">Maize</name>
    <dbReference type="NCBI Taxonomy" id="4577"/>
    <lineage>
        <taxon>Eukaryota</taxon>
        <taxon>Viridiplantae</taxon>
        <taxon>Streptophyta</taxon>
        <taxon>Embryophyta</taxon>
        <taxon>Tracheophyta</taxon>
        <taxon>Spermatophyta</taxon>
        <taxon>Magnoliopsida</taxon>
        <taxon>Liliopsida</taxon>
        <taxon>Poales</taxon>
        <taxon>Poaceae</taxon>
        <taxon>PACMAD clade</taxon>
        <taxon>Panicoideae</taxon>
        <taxon>Andropogonodae</taxon>
        <taxon>Andropogoneae</taxon>
        <taxon>Tripsacinae</taxon>
        <taxon>Zea</taxon>
    </lineage>
</organism>
<feature type="region of interest" description="Disordered" evidence="1">
    <location>
        <begin position="1"/>
        <end position="59"/>
    </location>
</feature>
<dbReference type="AlphaFoldDB" id="A0A804UL93"/>
<dbReference type="Proteomes" id="UP000007305">
    <property type="component" value="Chromosome 10"/>
</dbReference>
<dbReference type="EnsemblPlants" id="Zm00001eb407220_T001">
    <property type="protein sequence ID" value="Zm00001eb407220_P001"/>
    <property type="gene ID" value="Zm00001eb407220"/>
</dbReference>
<reference evidence="2" key="3">
    <citation type="submission" date="2021-05" db="UniProtKB">
        <authorList>
            <consortium name="EnsemblPlants"/>
        </authorList>
    </citation>
    <scope>IDENTIFICATION</scope>
    <source>
        <strain evidence="2">cv. B73</strain>
    </source>
</reference>
<reference evidence="3" key="1">
    <citation type="journal article" date="2009" name="Science">
        <title>The B73 maize genome: complexity, diversity, and dynamics.</title>
        <authorList>
            <person name="Schnable P.S."/>
            <person name="Ware D."/>
            <person name="Fulton R.S."/>
            <person name="Stein J.C."/>
            <person name="Wei F."/>
            <person name="Pasternak S."/>
            <person name="Liang C."/>
            <person name="Zhang J."/>
            <person name="Fulton L."/>
            <person name="Graves T.A."/>
            <person name="Minx P."/>
            <person name="Reily A.D."/>
            <person name="Courtney L."/>
            <person name="Kruchowski S.S."/>
            <person name="Tomlinson C."/>
            <person name="Strong C."/>
            <person name="Delehaunty K."/>
            <person name="Fronick C."/>
            <person name="Courtney B."/>
            <person name="Rock S.M."/>
            <person name="Belter E."/>
            <person name="Du F."/>
            <person name="Kim K."/>
            <person name="Abbott R.M."/>
            <person name="Cotton M."/>
            <person name="Levy A."/>
            <person name="Marchetto P."/>
            <person name="Ochoa K."/>
            <person name="Jackson S.M."/>
            <person name="Gillam B."/>
            <person name="Chen W."/>
            <person name="Yan L."/>
            <person name="Higginbotham J."/>
            <person name="Cardenas M."/>
            <person name="Waligorski J."/>
            <person name="Applebaum E."/>
            <person name="Phelps L."/>
            <person name="Falcone J."/>
            <person name="Kanchi K."/>
            <person name="Thane T."/>
            <person name="Scimone A."/>
            <person name="Thane N."/>
            <person name="Henke J."/>
            <person name="Wang T."/>
            <person name="Ruppert J."/>
            <person name="Shah N."/>
            <person name="Rotter K."/>
            <person name="Hodges J."/>
            <person name="Ingenthron E."/>
            <person name="Cordes M."/>
            <person name="Kohlberg S."/>
            <person name="Sgro J."/>
            <person name="Delgado B."/>
            <person name="Mead K."/>
            <person name="Chinwalla A."/>
            <person name="Leonard S."/>
            <person name="Crouse K."/>
            <person name="Collura K."/>
            <person name="Kudrna D."/>
            <person name="Currie J."/>
            <person name="He R."/>
            <person name="Angelova A."/>
            <person name="Rajasekar S."/>
            <person name="Mueller T."/>
            <person name="Lomeli R."/>
            <person name="Scara G."/>
            <person name="Ko A."/>
            <person name="Delaney K."/>
            <person name="Wissotski M."/>
            <person name="Lopez G."/>
            <person name="Campos D."/>
            <person name="Braidotti M."/>
            <person name="Ashley E."/>
            <person name="Golser W."/>
            <person name="Kim H."/>
            <person name="Lee S."/>
            <person name="Lin J."/>
            <person name="Dujmic Z."/>
            <person name="Kim W."/>
            <person name="Talag J."/>
            <person name="Zuccolo A."/>
            <person name="Fan C."/>
            <person name="Sebastian A."/>
            <person name="Kramer M."/>
            <person name="Spiegel L."/>
            <person name="Nascimento L."/>
            <person name="Zutavern T."/>
            <person name="Miller B."/>
            <person name="Ambroise C."/>
            <person name="Muller S."/>
            <person name="Spooner W."/>
            <person name="Narechania A."/>
            <person name="Ren L."/>
            <person name="Wei S."/>
            <person name="Kumari S."/>
            <person name="Faga B."/>
            <person name="Levy M.J."/>
            <person name="McMahan L."/>
            <person name="Van Buren P."/>
            <person name="Vaughn M.W."/>
            <person name="Ying K."/>
            <person name="Yeh C.-T."/>
            <person name="Emrich S.J."/>
            <person name="Jia Y."/>
            <person name="Kalyanaraman A."/>
            <person name="Hsia A.-P."/>
            <person name="Barbazuk W.B."/>
            <person name="Baucom R.S."/>
            <person name="Brutnell T.P."/>
            <person name="Carpita N.C."/>
            <person name="Chaparro C."/>
            <person name="Chia J.-M."/>
            <person name="Deragon J.-M."/>
            <person name="Estill J.C."/>
            <person name="Fu Y."/>
            <person name="Jeddeloh J.A."/>
            <person name="Han Y."/>
            <person name="Lee H."/>
            <person name="Li P."/>
            <person name="Lisch D.R."/>
            <person name="Liu S."/>
            <person name="Liu Z."/>
            <person name="Nagel D.H."/>
            <person name="McCann M.C."/>
            <person name="SanMiguel P."/>
            <person name="Myers A.M."/>
            <person name="Nettleton D."/>
            <person name="Nguyen J."/>
            <person name="Penning B.W."/>
            <person name="Ponnala L."/>
            <person name="Schneider K.L."/>
            <person name="Schwartz D.C."/>
            <person name="Sharma A."/>
            <person name="Soderlund C."/>
            <person name="Springer N.M."/>
            <person name="Sun Q."/>
            <person name="Wang H."/>
            <person name="Waterman M."/>
            <person name="Westerman R."/>
            <person name="Wolfgruber T.K."/>
            <person name="Yang L."/>
            <person name="Yu Y."/>
            <person name="Zhang L."/>
            <person name="Zhou S."/>
            <person name="Zhu Q."/>
            <person name="Bennetzen J.L."/>
            <person name="Dawe R.K."/>
            <person name="Jiang J."/>
            <person name="Jiang N."/>
            <person name="Presting G.G."/>
            <person name="Wessler S.R."/>
            <person name="Aluru S."/>
            <person name="Martienssen R.A."/>
            <person name="Clifton S.W."/>
            <person name="McCombie W.R."/>
            <person name="Wing R.A."/>
            <person name="Wilson R.K."/>
        </authorList>
    </citation>
    <scope>NUCLEOTIDE SEQUENCE [LARGE SCALE GENOMIC DNA]</scope>
    <source>
        <strain evidence="3">cv. B73</strain>
    </source>
</reference>
<dbReference type="Gramene" id="Zm00001eb407220_T001">
    <property type="protein sequence ID" value="Zm00001eb407220_P001"/>
    <property type="gene ID" value="Zm00001eb407220"/>
</dbReference>
<name>A0A804UL93_MAIZE</name>
<accession>A0A804UL93</accession>
<reference evidence="2" key="2">
    <citation type="submission" date="2019-07" db="EMBL/GenBank/DDBJ databases">
        <authorList>
            <person name="Seetharam A."/>
            <person name="Woodhouse M."/>
            <person name="Cannon E."/>
        </authorList>
    </citation>
    <scope>NUCLEOTIDE SEQUENCE [LARGE SCALE GENOMIC DNA]</scope>
    <source>
        <strain evidence="2">cv. B73</strain>
    </source>
</reference>
<sequence length="116" mass="11976">MAAAPCLGRSCRTRRSSTGRWGSDKAVGWDWEQAGNGEEAGAAAGRAGGAGSKAPPEAAAAAAAGYRRSAGSAPGLVLPLMMCWRRVRACMDMDMDMDGRDGACQDDGERSSNSYS</sequence>
<protein>
    <submittedName>
        <fullName evidence="2">Uncharacterized protein</fullName>
    </submittedName>
</protein>
<keyword evidence="3" id="KW-1185">Reference proteome</keyword>